<dbReference type="InterPro" id="IPR036922">
    <property type="entry name" value="Rieske_2Fe-2S_sf"/>
</dbReference>
<keyword evidence="5" id="KW-0411">Iron-sulfur</keyword>
<evidence type="ECO:0000256" key="1">
    <source>
        <dbReference type="ARBA" id="ARBA00022714"/>
    </source>
</evidence>
<proteinExistence type="predicted"/>
<evidence type="ECO:0000256" key="7">
    <source>
        <dbReference type="SAM" id="MobiDB-lite"/>
    </source>
</evidence>
<evidence type="ECO:0000256" key="4">
    <source>
        <dbReference type="ARBA" id="ARBA00023004"/>
    </source>
</evidence>
<dbReference type="PROSITE" id="PS51296">
    <property type="entry name" value="RIESKE"/>
    <property type="match status" value="1"/>
</dbReference>
<feature type="region of interest" description="Disordered" evidence="7">
    <location>
        <begin position="387"/>
        <end position="406"/>
    </location>
</feature>
<organism evidence="9 10">
    <name type="scientific">Massilia haematophila</name>
    <dbReference type="NCBI Taxonomy" id="457923"/>
    <lineage>
        <taxon>Bacteria</taxon>
        <taxon>Pseudomonadati</taxon>
        <taxon>Pseudomonadota</taxon>
        <taxon>Betaproteobacteria</taxon>
        <taxon>Burkholderiales</taxon>
        <taxon>Oxalobacteraceae</taxon>
        <taxon>Telluria group</taxon>
        <taxon>Massilia</taxon>
    </lineage>
</organism>
<dbReference type="PRINTS" id="PR00162">
    <property type="entry name" value="RIESKE"/>
</dbReference>
<keyword evidence="3" id="KW-0560">Oxidoreductase</keyword>
<dbReference type="RefSeq" id="WP_379733996.1">
    <property type="nucleotide sequence ID" value="NZ_JBHRVV010000001.1"/>
</dbReference>
<dbReference type="Pfam" id="PF01266">
    <property type="entry name" value="DAO"/>
    <property type="match status" value="1"/>
</dbReference>
<dbReference type="InterPro" id="IPR017941">
    <property type="entry name" value="Rieske_2Fe-2S"/>
</dbReference>
<accession>A0ABV7PHK0</accession>
<gene>
    <name evidence="9" type="ORF">ACFOPH_05310</name>
</gene>
<dbReference type="SUPFAM" id="SSF50022">
    <property type="entry name" value="ISP domain"/>
    <property type="match status" value="1"/>
</dbReference>
<dbReference type="Gene3D" id="2.102.10.10">
    <property type="entry name" value="Rieske [2Fe-2S] iron-sulphur domain"/>
    <property type="match status" value="1"/>
</dbReference>
<dbReference type="Proteomes" id="UP001595665">
    <property type="component" value="Unassembled WGS sequence"/>
</dbReference>
<evidence type="ECO:0000259" key="8">
    <source>
        <dbReference type="PROSITE" id="PS51296"/>
    </source>
</evidence>
<keyword evidence="6" id="KW-1015">Disulfide bond</keyword>
<evidence type="ECO:0000256" key="6">
    <source>
        <dbReference type="ARBA" id="ARBA00023157"/>
    </source>
</evidence>
<dbReference type="SUPFAM" id="SSF51905">
    <property type="entry name" value="FAD/NAD(P)-binding domain"/>
    <property type="match status" value="1"/>
</dbReference>
<evidence type="ECO:0000313" key="10">
    <source>
        <dbReference type="Proteomes" id="UP001595665"/>
    </source>
</evidence>
<evidence type="ECO:0000256" key="3">
    <source>
        <dbReference type="ARBA" id="ARBA00023002"/>
    </source>
</evidence>
<evidence type="ECO:0000256" key="2">
    <source>
        <dbReference type="ARBA" id="ARBA00022723"/>
    </source>
</evidence>
<dbReference type="Pfam" id="PF00355">
    <property type="entry name" value="Rieske"/>
    <property type="match status" value="1"/>
</dbReference>
<sequence>MDTSSLWQGTAAKSACLPTLQTDLQVDVAIVGGGIAGLTAAMLLVEAGKRVAVLEARKVGACSTGNSTGNLYPTVDVNLQAIAAEHGPDAAAAVAASRGAAIELVARTAERHGLDCAFERVGWHLIAADAAHEQLVRDEHAAATAAGLEASLQDGAPLPVPGVCTLRVEGAAQFQPLAYVRQLAQAIGSEDCLVFENTEVLAIDDDPPLVHTAHAKVHCRQVILATHTPAGIHLVQSSMGVVREYGVALPLHGEPPAPGVYWSIGAERHSIRSYRAHGRDYLVVVGAAHQLGKKVVGDERFDLLEKFARAHFALGPVAYRWSAQRYRMPDKLPCIGRNIDARNTWIATGFSGDGLTYGTLAGMLLADGILGRANPWQDLYRVGRIDPGQRPEGFEQESTQAPTPDPLRLDAAARGQLDAVKPGESRQLELQGQPVAVYRSPEGALHVVSGKCTHMGCALKWNGAETSWDCECHGSRFDCAGKVLEGPALAPLPRLDTGAPDGGSGEPDPNAGDEE</sequence>
<feature type="region of interest" description="Disordered" evidence="7">
    <location>
        <begin position="488"/>
        <end position="515"/>
    </location>
</feature>
<feature type="domain" description="Rieske" evidence="8">
    <location>
        <begin position="412"/>
        <end position="506"/>
    </location>
</feature>
<dbReference type="InterPro" id="IPR005805">
    <property type="entry name" value="Rieske_Fe-S_prot_C"/>
</dbReference>
<keyword evidence="4" id="KW-0408">Iron</keyword>
<dbReference type="Gene3D" id="3.50.50.60">
    <property type="entry name" value="FAD/NAD(P)-binding domain"/>
    <property type="match status" value="1"/>
</dbReference>
<keyword evidence="1" id="KW-0001">2Fe-2S</keyword>
<dbReference type="InterPro" id="IPR036188">
    <property type="entry name" value="FAD/NAD-bd_sf"/>
</dbReference>
<keyword evidence="2" id="KW-0479">Metal-binding</keyword>
<dbReference type="EMBL" id="JBHRVV010000001">
    <property type="protein sequence ID" value="MFC3457663.1"/>
    <property type="molecule type" value="Genomic_DNA"/>
</dbReference>
<comment type="caution">
    <text evidence="9">The sequence shown here is derived from an EMBL/GenBank/DDBJ whole genome shotgun (WGS) entry which is preliminary data.</text>
</comment>
<dbReference type="PANTHER" id="PTHR13847:SF274">
    <property type="entry name" value="RIESKE 2FE-2S IRON-SULFUR PROTEIN YHFW-RELATED"/>
    <property type="match status" value="1"/>
</dbReference>
<dbReference type="PANTHER" id="PTHR13847">
    <property type="entry name" value="SARCOSINE DEHYDROGENASE-RELATED"/>
    <property type="match status" value="1"/>
</dbReference>
<dbReference type="InterPro" id="IPR006076">
    <property type="entry name" value="FAD-dep_OxRdtase"/>
</dbReference>
<keyword evidence="10" id="KW-1185">Reference proteome</keyword>
<reference evidence="10" key="1">
    <citation type="journal article" date="2019" name="Int. J. Syst. Evol. Microbiol.">
        <title>The Global Catalogue of Microorganisms (GCM) 10K type strain sequencing project: providing services to taxonomists for standard genome sequencing and annotation.</title>
        <authorList>
            <consortium name="The Broad Institute Genomics Platform"/>
            <consortium name="The Broad Institute Genome Sequencing Center for Infectious Disease"/>
            <person name="Wu L."/>
            <person name="Ma J."/>
        </authorList>
    </citation>
    <scope>NUCLEOTIDE SEQUENCE [LARGE SCALE GENOMIC DNA]</scope>
    <source>
        <strain evidence="10">CCM 7480</strain>
    </source>
</reference>
<name>A0ABV7PHK0_9BURK</name>
<evidence type="ECO:0000256" key="5">
    <source>
        <dbReference type="ARBA" id="ARBA00023014"/>
    </source>
</evidence>
<evidence type="ECO:0000313" key="9">
    <source>
        <dbReference type="EMBL" id="MFC3457663.1"/>
    </source>
</evidence>
<dbReference type="Gene3D" id="3.30.9.10">
    <property type="entry name" value="D-Amino Acid Oxidase, subunit A, domain 2"/>
    <property type="match status" value="1"/>
</dbReference>
<protein>
    <submittedName>
        <fullName evidence="9">FAD-dependent oxidoreductase</fullName>
    </submittedName>
</protein>